<organism evidence="1 2">
    <name type="scientific">Trichomalopsis sarcophagae</name>
    <dbReference type="NCBI Taxonomy" id="543379"/>
    <lineage>
        <taxon>Eukaryota</taxon>
        <taxon>Metazoa</taxon>
        <taxon>Ecdysozoa</taxon>
        <taxon>Arthropoda</taxon>
        <taxon>Hexapoda</taxon>
        <taxon>Insecta</taxon>
        <taxon>Pterygota</taxon>
        <taxon>Neoptera</taxon>
        <taxon>Endopterygota</taxon>
        <taxon>Hymenoptera</taxon>
        <taxon>Apocrita</taxon>
        <taxon>Proctotrupomorpha</taxon>
        <taxon>Chalcidoidea</taxon>
        <taxon>Pteromalidae</taxon>
        <taxon>Pteromalinae</taxon>
        <taxon>Trichomalopsis</taxon>
    </lineage>
</organism>
<dbReference type="EMBL" id="NNAY01001671">
    <property type="protein sequence ID" value="OXU23265.1"/>
    <property type="molecule type" value="Genomic_DNA"/>
</dbReference>
<sequence length="119" mass="14001">MIVIIALSKYRFCGSVRLPIILSSVISHATTILRLHNVVVSKEEIYIPRADLLIDRISPYSWRTDATLQFDYTFRTAIPRWSQLDLFGRYGQRFVEFKQVETMNNRDGKSIDTDPYERR</sequence>
<protein>
    <submittedName>
        <fullName evidence="1">Uncharacterized protein</fullName>
    </submittedName>
</protein>
<dbReference type="Proteomes" id="UP000215335">
    <property type="component" value="Unassembled WGS sequence"/>
</dbReference>
<keyword evidence="2" id="KW-1185">Reference proteome</keyword>
<dbReference type="AlphaFoldDB" id="A0A232EY67"/>
<gene>
    <name evidence="1" type="ORF">TSAR_017015</name>
</gene>
<reference evidence="1 2" key="1">
    <citation type="journal article" date="2017" name="Curr. Biol.">
        <title>The Evolution of Venom by Co-option of Single-Copy Genes.</title>
        <authorList>
            <person name="Martinson E.O."/>
            <person name="Mrinalini"/>
            <person name="Kelkar Y.D."/>
            <person name="Chang C.H."/>
            <person name="Werren J.H."/>
        </authorList>
    </citation>
    <scope>NUCLEOTIDE SEQUENCE [LARGE SCALE GENOMIC DNA]</scope>
    <source>
        <strain evidence="1 2">Alberta</strain>
        <tissue evidence="1">Whole body</tissue>
    </source>
</reference>
<accession>A0A232EY67</accession>
<comment type="caution">
    <text evidence="1">The sequence shown here is derived from an EMBL/GenBank/DDBJ whole genome shotgun (WGS) entry which is preliminary data.</text>
</comment>
<evidence type="ECO:0000313" key="1">
    <source>
        <dbReference type="EMBL" id="OXU23265.1"/>
    </source>
</evidence>
<evidence type="ECO:0000313" key="2">
    <source>
        <dbReference type="Proteomes" id="UP000215335"/>
    </source>
</evidence>
<proteinExistence type="predicted"/>
<name>A0A232EY67_9HYME</name>